<evidence type="ECO:0000313" key="1">
    <source>
        <dbReference type="EMBL" id="PKD32713.1"/>
    </source>
</evidence>
<dbReference type="Proteomes" id="UP000233425">
    <property type="component" value="Unassembled WGS sequence"/>
</dbReference>
<protein>
    <recommendedName>
        <fullName evidence="3">UspA domain-containing protein</fullName>
    </recommendedName>
</protein>
<proteinExistence type="predicted"/>
<dbReference type="RefSeq" id="WP_101028335.1">
    <property type="nucleotide sequence ID" value="NZ_CABMMZ010000016.1"/>
</dbReference>
<evidence type="ECO:0008006" key="3">
    <source>
        <dbReference type="Google" id="ProtNLM"/>
    </source>
</evidence>
<sequence length="137" mass="15319">MKNTKSAVLACVTSQYNCDRIIRIAKEIADSSDCELRVMSVLKPMSDYSAVSDEIDYLYLIAKESGADMTVMFSDDAPKVTAEFVRDNNVERIVTGMHDGKDNSFLVKFNELSPATPITMVSKDNMVYSMDLCRSYS</sequence>
<organism evidence="1 2">
    <name type="scientific">Ruminococcus bromii</name>
    <dbReference type="NCBI Taxonomy" id="40518"/>
    <lineage>
        <taxon>Bacteria</taxon>
        <taxon>Bacillati</taxon>
        <taxon>Bacillota</taxon>
        <taxon>Clostridia</taxon>
        <taxon>Eubacteriales</taxon>
        <taxon>Oscillospiraceae</taxon>
        <taxon>Ruminococcus</taxon>
    </lineage>
</organism>
<gene>
    <name evidence="1" type="ORF">RBATCC27255_00188</name>
</gene>
<dbReference type="EMBL" id="NNSR01000016">
    <property type="protein sequence ID" value="PKD32713.1"/>
    <property type="molecule type" value="Genomic_DNA"/>
</dbReference>
<dbReference type="AlphaFoldDB" id="A0A2N0V0E4"/>
<comment type="caution">
    <text evidence="1">The sequence shown here is derived from an EMBL/GenBank/DDBJ whole genome shotgun (WGS) entry which is preliminary data.</text>
</comment>
<evidence type="ECO:0000313" key="2">
    <source>
        <dbReference type="Proteomes" id="UP000233425"/>
    </source>
</evidence>
<accession>A0A2N0V0E4</accession>
<reference evidence="1" key="1">
    <citation type="journal article" date="2018" name="Environ. Microbiol.">
        <title>Sporulation capability and amylosome conservation among diverse human colonic and rumen isolates of the keystone starch-degrader Ruminococcus bromii.</title>
        <authorList>
            <person name="Mukhopadhya I."/>
            <person name="Morais S."/>
            <person name="Laverde-Gomez J."/>
            <person name="Sheridan P.O."/>
            <person name="Walker A.W."/>
            <person name="Kelly W."/>
            <person name="Klieve A.V."/>
            <person name="Ouwerkerk D."/>
            <person name="Duncan S.H."/>
            <person name="Louis P."/>
            <person name="Koropatkin N."/>
            <person name="Cockburn D."/>
            <person name="Kibler R."/>
            <person name="Cooper P.J."/>
            <person name="Sandoval C."/>
            <person name="Crost E."/>
            <person name="Juge N."/>
            <person name="Bayer E.A."/>
            <person name="Flint H.J."/>
        </authorList>
    </citation>
    <scope>NUCLEOTIDE SEQUENCE [LARGE SCALE GENOMIC DNA]</scope>
    <source>
        <strain evidence="1">ATCC 27255</strain>
    </source>
</reference>
<keyword evidence="2" id="KW-1185">Reference proteome</keyword>
<name>A0A2N0V0E4_9FIRM</name>